<feature type="signal peptide" evidence="1">
    <location>
        <begin position="1"/>
        <end position="20"/>
    </location>
</feature>
<keyword evidence="3" id="KW-1185">Reference proteome</keyword>
<dbReference type="GeneTree" id="ENSGT00510000049503"/>
<protein>
    <submittedName>
        <fullName evidence="2">RIKEN cDNA 6430550D23 gene</fullName>
    </submittedName>
</protein>
<organism evidence="2 3">
    <name type="scientific">Nannospalax galili</name>
    <name type="common">Northern Israeli blind subterranean mole rat</name>
    <name type="synonym">Spalax galili</name>
    <dbReference type="NCBI Taxonomy" id="1026970"/>
    <lineage>
        <taxon>Eukaryota</taxon>
        <taxon>Metazoa</taxon>
        <taxon>Chordata</taxon>
        <taxon>Craniata</taxon>
        <taxon>Vertebrata</taxon>
        <taxon>Euteleostomi</taxon>
        <taxon>Mammalia</taxon>
        <taxon>Eutheria</taxon>
        <taxon>Euarchontoglires</taxon>
        <taxon>Glires</taxon>
        <taxon>Rodentia</taxon>
        <taxon>Myomorpha</taxon>
        <taxon>Muroidea</taxon>
        <taxon>Spalacidae</taxon>
        <taxon>Spalacinae</taxon>
        <taxon>Nannospalax</taxon>
    </lineage>
</organism>
<accession>A0A8C6RAL0</accession>
<sequence length="207" mass="24123">MKYCWVFWGLILWLMAPCLDLTPESGPQEKWIYLVPQHCKYPWFKFGKCGCYSMALNCSFCHYSWFEACYEKTTGYLRRTKVLWWLGINPVTLDMIFKPLMHHFDFHCVPCVALGNSGLSSINQCYMAFRMNQASVQHFETDMRNQTTGPAICPRNASDQGSWRQQWLLQLSDLVWTSGTPSDKNLQDFPRSQEFSEISSSPILLKI</sequence>
<dbReference type="OMA" id="CPWFKFR"/>
<dbReference type="GO" id="GO:0016020">
    <property type="term" value="C:membrane"/>
    <property type="evidence" value="ECO:0007669"/>
    <property type="project" value="TreeGrafter"/>
</dbReference>
<dbReference type="InterPro" id="IPR051757">
    <property type="entry name" value="Beta-gal_alpha2-3_sialyltrans"/>
</dbReference>
<dbReference type="Proteomes" id="UP000694381">
    <property type="component" value="Unassembled WGS sequence"/>
</dbReference>
<dbReference type="GO" id="GO:0003836">
    <property type="term" value="F:beta-galactoside (CMP) alpha-2,3-sialyltransferase activity"/>
    <property type="evidence" value="ECO:0007669"/>
    <property type="project" value="TreeGrafter"/>
</dbReference>
<dbReference type="AlphaFoldDB" id="A0A8C6RAL0"/>
<dbReference type="PANTHER" id="PTHR46032:SF7">
    <property type="entry name" value="RIKEN CDNA 6430550D23 GENE"/>
    <property type="match status" value="1"/>
</dbReference>
<evidence type="ECO:0000313" key="3">
    <source>
        <dbReference type="Proteomes" id="UP000694381"/>
    </source>
</evidence>
<dbReference type="Gene3D" id="3.90.1480.20">
    <property type="entry name" value="Glycosyl transferase family 29"/>
    <property type="match status" value="1"/>
</dbReference>
<dbReference type="InterPro" id="IPR038578">
    <property type="entry name" value="GT29-like_sf"/>
</dbReference>
<dbReference type="GO" id="GO:0097503">
    <property type="term" value="P:sialylation"/>
    <property type="evidence" value="ECO:0007669"/>
    <property type="project" value="TreeGrafter"/>
</dbReference>
<dbReference type="Ensembl" id="ENSNGAT00000019845.1">
    <property type="protein sequence ID" value="ENSNGAP00000014256.1"/>
    <property type="gene ID" value="ENSNGAG00000015612.1"/>
</dbReference>
<reference evidence="2" key="1">
    <citation type="submission" date="2025-08" db="UniProtKB">
        <authorList>
            <consortium name="Ensembl"/>
        </authorList>
    </citation>
    <scope>IDENTIFICATION</scope>
</reference>
<proteinExistence type="predicted"/>
<feature type="chain" id="PRO_5034135724" evidence="1">
    <location>
        <begin position="21"/>
        <end position="207"/>
    </location>
</feature>
<keyword evidence="1" id="KW-0732">Signal</keyword>
<reference evidence="2" key="2">
    <citation type="submission" date="2025-09" db="UniProtKB">
        <authorList>
            <consortium name="Ensembl"/>
        </authorList>
    </citation>
    <scope>IDENTIFICATION</scope>
</reference>
<dbReference type="PANTHER" id="PTHR46032">
    <property type="entry name" value="ALPHA-2,3-SIALYLTRANSFERASE ST3GAL I ISOFORM X1"/>
    <property type="match status" value="1"/>
</dbReference>
<evidence type="ECO:0000313" key="2">
    <source>
        <dbReference type="Ensembl" id="ENSNGAP00000014256.1"/>
    </source>
</evidence>
<name>A0A8C6RAL0_NANGA</name>
<evidence type="ECO:0000256" key="1">
    <source>
        <dbReference type="SAM" id="SignalP"/>
    </source>
</evidence>